<dbReference type="Pfam" id="PF00307">
    <property type="entry name" value="CH"/>
    <property type="match status" value="1"/>
</dbReference>
<dbReference type="Gene3D" id="1.10.418.10">
    <property type="entry name" value="Calponin-like domain"/>
    <property type="match status" value="1"/>
</dbReference>
<comment type="caution">
    <text evidence="3">The sequence shown here is derived from an EMBL/GenBank/DDBJ whole genome shotgun (WGS) entry which is preliminary data.</text>
</comment>
<dbReference type="AlphaFoldDB" id="A0AAU9Y5N4"/>
<evidence type="ECO:0000313" key="3">
    <source>
        <dbReference type="EMBL" id="CAH3168970.1"/>
    </source>
</evidence>
<dbReference type="InterPro" id="IPR050540">
    <property type="entry name" value="F-actin_Monoox_Mical"/>
</dbReference>
<dbReference type="InterPro" id="IPR036872">
    <property type="entry name" value="CH_dom_sf"/>
</dbReference>
<organism evidence="3 4">
    <name type="scientific">Pocillopora meandrina</name>
    <dbReference type="NCBI Taxonomy" id="46732"/>
    <lineage>
        <taxon>Eukaryota</taxon>
        <taxon>Metazoa</taxon>
        <taxon>Cnidaria</taxon>
        <taxon>Anthozoa</taxon>
        <taxon>Hexacorallia</taxon>
        <taxon>Scleractinia</taxon>
        <taxon>Astrocoeniina</taxon>
        <taxon>Pocilloporidae</taxon>
        <taxon>Pocillopora</taxon>
    </lineage>
</organism>
<evidence type="ECO:0000313" key="4">
    <source>
        <dbReference type="Proteomes" id="UP001159428"/>
    </source>
</evidence>
<dbReference type="SMART" id="SM00033">
    <property type="entry name" value="CH"/>
    <property type="match status" value="1"/>
</dbReference>
<evidence type="ECO:0000256" key="1">
    <source>
        <dbReference type="SAM" id="MobiDB-lite"/>
    </source>
</evidence>
<dbReference type="PROSITE" id="PS50021">
    <property type="entry name" value="CH"/>
    <property type="match status" value="1"/>
</dbReference>
<keyword evidence="4" id="KW-1185">Reference proteome</keyword>
<gene>
    <name evidence="3" type="ORF">PMEA_00009961</name>
</gene>
<dbReference type="EMBL" id="CALNXJ010000194">
    <property type="protein sequence ID" value="CAH3168970.1"/>
    <property type="molecule type" value="Genomic_DNA"/>
</dbReference>
<feature type="region of interest" description="Disordered" evidence="1">
    <location>
        <begin position="169"/>
        <end position="197"/>
    </location>
</feature>
<dbReference type="PANTHER" id="PTHR23167">
    <property type="entry name" value="CALPONIN HOMOLOGY DOMAIN-CONTAINING PROTEIN DDB_G0272472-RELATED"/>
    <property type="match status" value="1"/>
</dbReference>
<dbReference type="SUPFAM" id="SSF47576">
    <property type="entry name" value="Calponin-homology domain, CH-domain"/>
    <property type="match status" value="1"/>
</dbReference>
<name>A0AAU9Y5N4_9CNID</name>
<dbReference type="PANTHER" id="PTHR23167:SF46">
    <property type="entry name" value="EPS15 HOMOLOGY DOMAIN CONTAINING PROTEIN-BINDING PROTEIN 1, ISOFORM F"/>
    <property type="match status" value="1"/>
</dbReference>
<sequence>MSTRQAARSRNLKGKEALLEWCKQQTYGYKGVSVRNLNSSWRDGLAFCALLHRFDPELIKFDDLSKEDALKNNELVVSFIFQAFKVAEEKLKVPALLEASDLVSMEEIDEMSVMTYLSMLYKRIKKNSSPVDLSLFSPFGVVPTRRTLFDVLKDENNFTERFEKRKHRLSSGEKDNFSNRSVPKETTLRELHQENHV</sequence>
<dbReference type="InterPro" id="IPR001715">
    <property type="entry name" value="CH_dom"/>
</dbReference>
<evidence type="ECO:0000259" key="2">
    <source>
        <dbReference type="PROSITE" id="PS50021"/>
    </source>
</evidence>
<dbReference type="Proteomes" id="UP001159428">
    <property type="component" value="Unassembled WGS sequence"/>
</dbReference>
<feature type="domain" description="Calponin-homology (CH)" evidence="2">
    <location>
        <begin position="12"/>
        <end position="125"/>
    </location>
</feature>
<reference evidence="3 4" key="1">
    <citation type="submission" date="2022-05" db="EMBL/GenBank/DDBJ databases">
        <authorList>
            <consortium name="Genoscope - CEA"/>
            <person name="William W."/>
        </authorList>
    </citation>
    <scope>NUCLEOTIDE SEQUENCE [LARGE SCALE GENOMIC DNA]</scope>
</reference>
<feature type="compositionally biased region" description="Basic and acidic residues" evidence="1">
    <location>
        <begin position="170"/>
        <end position="197"/>
    </location>
</feature>
<protein>
    <recommendedName>
        <fullName evidence="2">Calponin-homology (CH) domain-containing protein</fullName>
    </recommendedName>
</protein>
<proteinExistence type="predicted"/>
<accession>A0AAU9Y5N4</accession>